<evidence type="ECO:0000256" key="9">
    <source>
        <dbReference type="ARBA" id="ARBA00030073"/>
    </source>
</evidence>
<evidence type="ECO:0000256" key="11">
    <source>
        <dbReference type="ARBA" id="ARBA00047550"/>
    </source>
</evidence>
<evidence type="ECO:0000313" key="15">
    <source>
        <dbReference type="Proteomes" id="UP000016933"/>
    </source>
</evidence>
<evidence type="ECO:0000256" key="10">
    <source>
        <dbReference type="ARBA" id="ARBA00031630"/>
    </source>
</evidence>
<comment type="catalytic activity">
    <reaction evidence="11">
        <text>2,5-diamino-6-(1-D-ribitylamino)pyrimidin-4(3H)-one 5'-phosphate + NAD(+) = 2,5-diamino-6-(1-D-ribosylamino)pyrimidin-4(3H)-one 5'-phosphate + NADH + H(+)</text>
        <dbReference type="Rhea" id="RHEA:27274"/>
        <dbReference type="ChEBI" id="CHEBI:15378"/>
        <dbReference type="ChEBI" id="CHEBI:57540"/>
        <dbReference type="ChEBI" id="CHEBI:57945"/>
        <dbReference type="ChEBI" id="CHEBI:58890"/>
        <dbReference type="ChEBI" id="CHEBI:59545"/>
        <dbReference type="EC" id="1.1.1.302"/>
    </reaction>
</comment>
<gene>
    <name evidence="14" type="ORF">DOTSEDRAFT_147844</name>
</gene>
<keyword evidence="8" id="KW-0560">Oxidoreductase</keyword>
<dbReference type="InterPro" id="IPR050765">
    <property type="entry name" value="Riboflavin_Biosynth_HTPR"/>
</dbReference>
<dbReference type="Gene3D" id="3.40.430.10">
    <property type="entry name" value="Dihydrofolate Reductase, subunit A"/>
    <property type="match status" value="1"/>
</dbReference>
<dbReference type="PANTHER" id="PTHR38011:SF7">
    <property type="entry name" value="2,5-DIAMINO-6-RIBOSYLAMINO-4(3H)-PYRIMIDINONE 5'-PHOSPHATE REDUCTASE"/>
    <property type="match status" value="1"/>
</dbReference>
<comment type="similarity">
    <text evidence="3">Belongs to the HTP reductase family.</text>
</comment>
<evidence type="ECO:0000256" key="8">
    <source>
        <dbReference type="ARBA" id="ARBA00023002"/>
    </source>
</evidence>
<evidence type="ECO:0000256" key="2">
    <source>
        <dbReference type="ARBA" id="ARBA00005104"/>
    </source>
</evidence>
<dbReference type="OMA" id="HYLRYHH"/>
<dbReference type="InterPro" id="IPR024072">
    <property type="entry name" value="DHFR-like_dom_sf"/>
</dbReference>
<dbReference type="eggNOG" id="ENOG502S17A">
    <property type="taxonomic scope" value="Eukaryota"/>
</dbReference>
<dbReference type="InterPro" id="IPR002734">
    <property type="entry name" value="RibDG_C"/>
</dbReference>
<proteinExistence type="inferred from homology"/>
<evidence type="ECO:0000259" key="13">
    <source>
        <dbReference type="Pfam" id="PF01872"/>
    </source>
</evidence>
<dbReference type="GO" id="GO:0008703">
    <property type="term" value="F:5-amino-6-(5-phosphoribosylamino)uracil reductase activity"/>
    <property type="evidence" value="ECO:0007669"/>
    <property type="project" value="InterPro"/>
</dbReference>
<evidence type="ECO:0000256" key="4">
    <source>
        <dbReference type="ARBA" id="ARBA00012851"/>
    </source>
</evidence>
<keyword evidence="6" id="KW-0686">Riboflavin biosynthesis</keyword>
<protein>
    <recommendedName>
        <fullName evidence="5">2,5-diamino-6-ribosylamino-4(3H)-pyrimidinone 5'-phosphate reductase</fullName>
        <ecNumber evidence="4">1.1.1.302</ecNumber>
    </recommendedName>
    <alternativeName>
        <fullName evidence="10">2,5-diamino-6-(5-phospho-D-ribosylamino)pyrimidin-4(3H)-one reductase</fullName>
    </alternativeName>
    <alternativeName>
        <fullName evidence="9">2,5-diamino-6-ribitylamino-4(3H)-pyrimidinone 5'-phosphate synthase</fullName>
    </alternativeName>
</protein>
<dbReference type="Pfam" id="PF01872">
    <property type="entry name" value="RibD_C"/>
    <property type="match status" value="1"/>
</dbReference>
<dbReference type="AlphaFoldDB" id="N1PUF8"/>
<keyword evidence="7" id="KW-0521">NADP</keyword>
<dbReference type="PANTHER" id="PTHR38011">
    <property type="entry name" value="DIHYDROFOLATE REDUCTASE FAMILY PROTEIN (AFU_ORTHOLOGUE AFUA_8G06820)"/>
    <property type="match status" value="1"/>
</dbReference>
<keyword evidence="15" id="KW-1185">Reference proteome</keyword>
<evidence type="ECO:0000256" key="12">
    <source>
        <dbReference type="ARBA" id="ARBA00049020"/>
    </source>
</evidence>
<comment type="pathway">
    <text evidence="2">Cofactor biosynthesis; riboflavin biosynthesis.</text>
</comment>
<evidence type="ECO:0000256" key="1">
    <source>
        <dbReference type="ARBA" id="ARBA00003555"/>
    </source>
</evidence>
<reference evidence="15" key="1">
    <citation type="journal article" date="2012" name="PLoS Genet.">
        <title>The genomes of the fungal plant pathogens Cladosporium fulvum and Dothistroma septosporum reveal adaptation to different hosts and lifestyles but also signatures of common ancestry.</title>
        <authorList>
            <person name="de Wit P.J.G.M."/>
            <person name="van der Burgt A."/>
            <person name="Oekmen B."/>
            <person name="Stergiopoulos I."/>
            <person name="Abd-Elsalam K.A."/>
            <person name="Aerts A.L."/>
            <person name="Bahkali A.H."/>
            <person name="Beenen H.G."/>
            <person name="Chettri P."/>
            <person name="Cox M.P."/>
            <person name="Datema E."/>
            <person name="de Vries R.P."/>
            <person name="Dhillon B."/>
            <person name="Ganley A.R."/>
            <person name="Griffiths S.A."/>
            <person name="Guo Y."/>
            <person name="Hamelin R.C."/>
            <person name="Henrissat B."/>
            <person name="Kabir M.S."/>
            <person name="Jashni M.K."/>
            <person name="Kema G."/>
            <person name="Klaubauf S."/>
            <person name="Lapidus A."/>
            <person name="Levasseur A."/>
            <person name="Lindquist E."/>
            <person name="Mehrabi R."/>
            <person name="Ohm R.A."/>
            <person name="Owen T.J."/>
            <person name="Salamov A."/>
            <person name="Schwelm A."/>
            <person name="Schijlen E."/>
            <person name="Sun H."/>
            <person name="van den Burg H.A."/>
            <person name="van Ham R.C.H.J."/>
            <person name="Zhang S."/>
            <person name="Goodwin S.B."/>
            <person name="Grigoriev I.V."/>
            <person name="Collemare J."/>
            <person name="Bradshaw R.E."/>
        </authorList>
    </citation>
    <scope>NUCLEOTIDE SEQUENCE [LARGE SCALE GENOMIC DNA]</scope>
    <source>
        <strain evidence="15">NZE10 / CBS 128990</strain>
    </source>
</reference>
<evidence type="ECO:0000256" key="7">
    <source>
        <dbReference type="ARBA" id="ARBA00022857"/>
    </source>
</evidence>
<name>N1PUF8_DOTSN</name>
<sequence length="282" mass="30175">MSDIGELQTDEKTFLEPYLPQHACNTTEHETDTSRSRSSDCLDSAAAEDSDLPFVTLTYACSLDSMIALAPGARTTLSGPQTKCMTHFLRFRHDAILIGAGTAATDDPALNCRYPGVTLSDQPQPVIVDPNGRWAVQDKKATRLAIDRAGKPPWVVARHRTTSADPLEAVGGELLLFEQDASEALNASSISWHAILRALKRKGIQSVMIEGGATIINALLALPDVVDAVIITIAPTFLGQGGVAVSPLARGDANGRVNAAWLQQTCWRQFGNDVVLCGRLAS</sequence>
<comment type="catalytic activity">
    <reaction evidence="12">
        <text>2,5-diamino-6-(1-D-ribitylamino)pyrimidin-4(3H)-one 5'-phosphate + NADP(+) = 2,5-diamino-6-(1-D-ribosylamino)pyrimidin-4(3H)-one 5'-phosphate + NADPH + H(+)</text>
        <dbReference type="Rhea" id="RHEA:27278"/>
        <dbReference type="ChEBI" id="CHEBI:15378"/>
        <dbReference type="ChEBI" id="CHEBI:57783"/>
        <dbReference type="ChEBI" id="CHEBI:58349"/>
        <dbReference type="ChEBI" id="CHEBI:58890"/>
        <dbReference type="ChEBI" id="CHEBI:59545"/>
        <dbReference type="EC" id="1.1.1.302"/>
    </reaction>
</comment>
<dbReference type="SUPFAM" id="SSF53597">
    <property type="entry name" value="Dihydrofolate reductase-like"/>
    <property type="match status" value="1"/>
</dbReference>
<comment type="function">
    <text evidence="1">Catalyzes an early step in riboflavin biosynthesis, the NADPH-dependent reduction of the ribose side chain of 2,5-diamino-6-ribosylamino-4(3H)-pyrimidinone 5'-phosphate, yielding 2,5-diamino-6-ribitylamino-4(3H)-pyrimidinone 5'-phosphate.</text>
</comment>
<evidence type="ECO:0000256" key="6">
    <source>
        <dbReference type="ARBA" id="ARBA00022619"/>
    </source>
</evidence>
<dbReference type="Proteomes" id="UP000016933">
    <property type="component" value="Unassembled WGS sequence"/>
</dbReference>
<evidence type="ECO:0000313" key="14">
    <source>
        <dbReference type="EMBL" id="EME45995.1"/>
    </source>
</evidence>
<dbReference type="OrthoDB" id="5432at2759"/>
<dbReference type="HOGENOM" id="CLU_036590_5_0_1"/>
<dbReference type="GO" id="GO:0009231">
    <property type="term" value="P:riboflavin biosynthetic process"/>
    <property type="evidence" value="ECO:0007669"/>
    <property type="project" value="UniProtKB-KW"/>
</dbReference>
<evidence type="ECO:0000256" key="3">
    <source>
        <dbReference type="ARBA" id="ARBA00009723"/>
    </source>
</evidence>
<organism evidence="14 15">
    <name type="scientific">Dothistroma septosporum (strain NZE10 / CBS 128990)</name>
    <name type="common">Red band needle blight fungus</name>
    <name type="synonym">Mycosphaerella pini</name>
    <dbReference type="NCBI Taxonomy" id="675120"/>
    <lineage>
        <taxon>Eukaryota</taxon>
        <taxon>Fungi</taxon>
        <taxon>Dikarya</taxon>
        <taxon>Ascomycota</taxon>
        <taxon>Pezizomycotina</taxon>
        <taxon>Dothideomycetes</taxon>
        <taxon>Dothideomycetidae</taxon>
        <taxon>Mycosphaerellales</taxon>
        <taxon>Mycosphaerellaceae</taxon>
        <taxon>Dothistroma</taxon>
    </lineage>
</organism>
<reference evidence="14 15" key="2">
    <citation type="journal article" date="2012" name="PLoS Pathog.">
        <title>Diverse lifestyles and strategies of plant pathogenesis encoded in the genomes of eighteen Dothideomycetes fungi.</title>
        <authorList>
            <person name="Ohm R.A."/>
            <person name="Feau N."/>
            <person name="Henrissat B."/>
            <person name="Schoch C.L."/>
            <person name="Horwitz B.A."/>
            <person name="Barry K.W."/>
            <person name="Condon B.J."/>
            <person name="Copeland A.C."/>
            <person name="Dhillon B."/>
            <person name="Glaser F."/>
            <person name="Hesse C.N."/>
            <person name="Kosti I."/>
            <person name="LaButti K."/>
            <person name="Lindquist E.A."/>
            <person name="Lucas S."/>
            <person name="Salamov A.A."/>
            <person name="Bradshaw R.E."/>
            <person name="Ciuffetti L."/>
            <person name="Hamelin R.C."/>
            <person name="Kema G.H.J."/>
            <person name="Lawrence C."/>
            <person name="Scott J.A."/>
            <person name="Spatafora J.W."/>
            <person name="Turgeon B.G."/>
            <person name="de Wit P.J.G.M."/>
            <person name="Zhong S."/>
            <person name="Goodwin S.B."/>
            <person name="Grigoriev I.V."/>
        </authorList>
    </citation>
    <scope>NUCLEOTIDE SEQUENCE [LARGE SCALE GENOMIC DNA]</scope>
    <source>
        <strain evidence="15">NZE10 / CBS 128990</strain>
    </source>
</reference>
<accession>N1PUF8</accession>
<feature type="domain" description="Bacterial bifunctional deaminase-reductase C-terminal" evidence="13">
    <location>
        <begin position="53"/>
        <end position="276"/>
    </location>
</feature>
<dbReference type="STRING" id="675120.N1PUF8"/>
<evidence type="ECO:0000256" key="5">
    <source>
        <dbReference type="ARBA" id="ARBA00015035"/>
    </source>
</evidence>
<dbReference type="EC" id="1.1.1.302" evidence="4"/>
<dbReference type="EMBL" id="KB446537">
    <property type="protein sequence ID" value="EME45995.1"/>
    <property type="molecule type" value="Genomic_DNA"/>
</dbReference>